<gene>
    <name evidence="3" type="ORF">BaRGS_00040010</name>
</gene>
<sequence length="534" mass="58205">TVVQGSSRRNKPKHCIVGDYLVLKGGWADHLTAKCILKDKTEISKNPCKQQKPAGESDVGALQAIKECLNTAVKDLKECEKNYVDRNDYIGCKVDGLCEALRAQGATPTFADTQGACLKKIRRCYDSKTSRTSTRISFTMGTSPRYSTALDDNGRGPNVARVAAGVVVGVLLVTGAAVLLVCWRRRQRRTGAEKHPEADLTVVYSTGAAGPDTAIQNETATSASSKRNSEHEYTYIDGTIKHDDVTDRKPPTAPALDDNYSLPHVPATEPSQPAAAQAASVYCLAHNPYSKASNTPKYFILEEAGKVSSASGDDPGKGGQYFILEEGAADDEPDDKKMLTSQGAVTMHGSTEYSSLDQAGRSDNRDDQGAEYTPLSKTLRDKQAAHSVQGQKKDGQYFILEEDAAEDDEDQGKGGQYFILEDAATEVGERDKGGQYFILEEDAAKHDGHPTKDGQYFILEEDAANENEDQQQGGQYFILEEGAAAMDDDKEDPDKEYSRLNPADRGDNSSDIDREYTSLKLTPKETSREQNSHK</sequence>
<accession>A0ABD0J1N6</accession>
<feature type="compositionally biased region" description="Polar residues" evidence="1">
    <location>
        <begin position="214"/>
        <end position="226"/>
    </location>
</feature>
<feature type="compositionally biased region" description="Basic and acidic residues" evidence="1">
    <location>
        <begin position="227"/>
        <end position="250"/>
    </location>
</feature>
<protein>
    <submittedName>
        <fullName evidence="3">Uncharacterized protein</fullName>
    </submittedName>
</protein>
<keyword evidence="2" id="KW-1133">Transmembrane helix</keyword>
<evidence type="ECO:0000313" key="4">
    <source>
        <dbReference type="Proteomes" id="UP001519460"/>
    </source>
</evidence>
<keyword evidence="2" id="KW-0812">Transmembrane</keyword>
<comment type="caution">
    <text evidence="3">The sequence shown here is derived from an EMBL/GenBank/DDBJ whole genome shotgun (WGS) entry which is preliminary data.</text>
</comment>
<feature type="region of interest" description="Disordered" evidence="1">
    <location>
        <begin position="211"/>
        <end position="273"/>
    </location>
</feature>
<evidence type="ECO:0000313" key="3">
    <source>
        <dbReference type="EMBL" id="KAK7449359.1"/>
    </source>
</evidence>
<evidence type="ECO:0000256" key="2">
    <source>
        <dbReference type="SAM" id="Phobius"/>
    </source>
</evidence>
<feature type="region of interest" description="Disordered" evidence="1">
    <location>
        <begin position="482"/>
        <end position="534"/>
    </location>
</feature>
<feature type="compositionally biased region" description="Polar residues" evidence="1">
    <location>
        <begin position="343"/>
        <end position="357"/>
    </location>
</feature>
<feature type="compositionally biased region" description="Basic and acidic residues" evidence="1">
    <location>
        <begin position="492"/>
        <end position="534"/>
    </location>
</feature>
<reference evidence="3 4" key="1">
    <citation type="journal article" date="2023" name="Sci. Data">
        <title>Genome assembly of the Korean intertidal mud-creeper Batillaria attramentaria.</title>
        <authorList>
            <person name="Patra A.K."/>
            <person name="Ho P.T."/>
            <person name="Jun S."/>
            <person name="Lee S.J."/>
            <person name="Kim Y."/>
            <person name="Won Y.J."/>
        </authorList>
    </citation>
    <scope>NUCLEOTIDE SEQUENCE [LARGE SCALE GENOMIC DNA]</scope>
    <source>
        <strain evidence="3">Wonlab-2016</strain>
    </source>
</reference>
<feature type="region of interest" description="Disordered" evidence="1">
    <location>
        <begin position="343"/>
        <end position="395"/>
    </location>
</feature>
<dbReference type="AlphaFoldDB" id="A0ABD0J1N6"/>
<keyword evidence="2" id="KW-0472">Membrane</keyword>
<evidence type="ECO:0000256" key="1">
    <source>
        <dbReference type="SAM" id="MobiDB-lite"/>
    </source>
</evidence>
<dbReference type="EMBL" id="JACVVK020000750">
    <property type="protein sequence ID" value="KAK7449359.1"/>
    <property type="molecule type" value="Genomic_DNA"/>
</dbReference>
<feature type="non-terminal residue" evidence="3">
    <location>
        <position position="1"/>
    </location>
</feature>
<dbReference type="Proteomes" id="UP001519460">
    <property type="component" value="Unassembled WGS sequence"/>
</dbReference>
<proteinExistence type="predicted"/>
<feature type="transmembrane region" description="Helical" evidence="2">
    <location>
        <begin position="162"/>
        <end position="183"/>
    </location>
</feature>
<name>A0ABD0J1N6_9CAEN</name>
<organism evidence="3 4">
    <name type="scientific">Batillaria attramentaria</name>
    <dbReference type="NCBI Taxonomy" id="370345"/>
    <lineage>
        <taxon>Eukaryota</taxon>
        <taxon>Metazoa</taxon>
        <taxon>Spiralia</taxon>
        <taxon>Lophotrochozoa</taxon>
        <taxon>Mollusca</taxon>
        <taxon>Gastropoda</taxon>
        <taxon>Caenogastropoda</taxon>
        <taxon>Sorbeoconcha</taxon>
        <taxon>Cerithioidea</taxon>
        <taxon>Batillariidae</taxon>
        <taxon>Batillaria</taxon>
    </lineage>
</organism>
<keyword evidence="4" id="KW-1185">Reference proteome</keyword>